<dbReference type="RefSeq" id="WP_110412950.1">
    <property type="nucleotide sequence ID" value="NZ_QGLK01000004.1"/>
</dbReference>
<accession>A0A318MJT0</accession>
<proteinExistence type="predicted"/>
<reference evidence="1 2" key="1">
    <citation type="submission" date="2018-05" db="EMBL/GenBank/DDBJ databases">
        <title>Reference genomes for bee gut microbiota database.</title>
        <authorList>
            <person name="Ellegaard K.M."/>
        </authorList>
    </citation>
    <scope>NUCLEOTIDE SEQUENCE [LARGE SCALE GENOMIC DNA]</scope>
    <source>
        <strain evidence="1 2">ESL0199</strain>
    </source>
</reference>
<sequence length="119" mass="12786">MYEIIVGHVSGCHPAQPQPRKGSDGQCRLIIGDSAIRIGNAMNPEVVVLAGILNTTEYVFLEPLRETLRGMFSPDTTVCIKVLPARYLITGSALKAAMMAVNGVDEHIDVSTKFAGRSS</sequence>
<evidence type="ECO:0000313" key="2">
    <source>
        <dbReference type="Proteomes" id="UP000248128"/>
    </source>
</evidence>
<dbReference type="EMBL" id="QGLK01000004">
    <property type="protein sequence ID" value="PXY87866.1"/>
    <property type="molecule type" value="Genomic_DNA"/>
</dbReference>
<gene>
    <name evidence="1" type="ORF">DKK74_04190</name>
</gene>
<protein>
    <submittedName>
        <fullName evidence="1">Uncharacterized protein</fullName>
    </submittedName>
</protein>
<evidence type="ECO:0000313" key="1">
    <source>
        <dbReference type="EMBL" id="PXY87866.1"/>
    </source>
</evidence>
<name>A0A318MJT0_9BIFI</name>
<comment type="caution">
    <text evidence="1">The sequence shown here is derived from an EMBL/GenBank/DDBJ whole genome shotgun (WGS) entry which is preliminary data.</text>
</comment>
<dbReference type="OrthoDB" id="3189808at2"/>
<dbReference type="AlphaFoldDB" id="A0A318MJT0"/>
<organism evidence="1 2">
    <name type="scientific">Bifidobacterium asteroides</name>
    <dbReference type="NCBI Taxonomy" id="1684"/>
    <lineage>
        <taxon>Bacteria</taxon>
        <taxon>Bacillati</taxon>
        <taxon>Actinomycetota</taxon>
        <taxon>Actinomycetes</taxon>
        <taxon>Bifidobacteriales</taxon>
        <taxon>Bifidobacteriaceae</taxon>
        <taxon>Bifidobacterium</taxon>
    </lineage>
</organism>
<dbReference type="Proteomes" id="UP000248128">
    <property type="component" value="Unassembled WGS sequence"/>
</dbReference>